<evidence type="ECO:0000313" key="3">
    <source>
        <dbReference type="Proteomes" id="UP000735302"/>
    </source>
</evidence>
<evidence type="ECO:0000313" key="2">
    <source>
        <dbReference type="EMBL" id="GFN90636.1"/>
    </source>
</evidence>
<sequence>MGHLKQVPGEQDLPFLDAENLALIQTADQQIDISAEELVTPGVSRILATQDVSNLSALDLPEQLRVPARPIEATPAVKTQRELPGTPQKPKRKQRDDRDGGRKKLKNLDAEEKGSGSSQQKTLEDKTIISEREDQGQQKADSQESPQRRLNEPQLLSPELTRHQPRDWVHMNTSFQLTPMPLTPSPIRKRQPHKLIIDETLQLTRNELKQNMTSSKDTSLPLKVIFSVIRRPSLQMLWSRNCKFGLRVSEYNRESSPVISPLSSPRFKRKESTADFKTPAKLSKAESMLSGPASIERGRDTSAISAPNESRERSKSFIGQASDDSTANISADQAQISTFSDHGKNLLEVSLAPLPEEQEQIISPGPLQVPGISVVLSQVLKSL</sequence>
<keyword evidence="3" id="KW-1185">Reference proteome</keyword>
<gene>
    <name evidence="2" type="ORF">PoB_001714200</name>
</gene>
<accession>A0AAV3Z7Y7</accession>
<feature type="compositionally biased region" description="Basic and acidic residues" evidence="1">
    <location>
        <begin position="122"/>
        <end position="136"/>
    </location>
</feature>
<feature type="compositionally biased region" description="Basic and acidic residues" evidence="1">
    <location>
        <begin position="94"/>
        <end position="114"/>
    </location>
</feature>
<feature type="region of interest" description="Disordered" evidence="1">
    <location>
        <begin position="257"/>
        <end position="326"/>
    </location>
</feature>
<dbReference type="AlphaFoldDB" id="A0AAV3Z7Y7"/>
<dbReference type="EMBL" id="BLXT01002056">
    <property type="protein sequence ID" value="GFN90636.1"/>
    <property type="molecule type" value="Genomic_DNA"/>
</dbReference>
<proteinExistence type="predicted"/>
<reference evidence="2 3" key="1">
    <citation type="journal article" date="2021" name="Elife">
        <title>Chloroplast acquisition without the gene transfer in kleptoplastic sea slugs, Plakobranchus ocellatus.</title>
        <authorList>
            <person name="Maeda T."/>
            <person name="Takahashi S."/>
            <person name="Yoshida T."/>
            <person name="Shimamura S."/>
            <person name="Takaki Y."/>
            <person name="Nagai Y."/>
            <person name="Toyoda A."/>
            <person name="Suzuki Y."/>
            <person name="Arimoto A."/>
            <person name="Ishii H."/>
            <person name="Satoh N."/>
            <person name="Nishiyama T."/>
            <person name="Hasebe M."/>
            <person name="Maruyama T."/>
            <person name="Minagawa J."/>
            <person name="Obokata J."/>
            <person name="Shigenobu S."/>
        </authorList>
    </citation>
    <scope>NUCLEOTIDE SEQUENCE [LARGE SCALE GENOMIC DNA]</scope>
</reference>
<protein>
    <submittedName>
        <fullName evidence="2">Uncharacterized protein</fullName>
    </submittedName>
</protein>
<feature type="compositionally biased region" description="Polar residues" evidence="1">
    <location>
        <begin position="317"/>
        <end position="326"/>
    </location>
</feature>
<evidence type="ECO:0000256" key="1">
    <source>
        <dbReference type="SAM" id="MobiDB-lite"/>
    </source>
</evidence>
<organism evidence="2 3">
    <name type="scientific">Plakobranchus ocellatus</name>
    <dbReference type="NCBI Taxonomy" id="259542"/>
    <lineage>
        <taxon>Eukaryota</taxon>
        <taxon>Metazoa</taxon>
        <taxon>Spiralia</taxon>
        <taxon>Lophotrochozoa</taxon>
        <taxon>Mollusca</taxon>
        <taxon>Gastropoda</taxon>
        <taxon>Heterobranchia</taxon>
        <taxon>Euthyneura</taxon>
        <taxon>Panpulmonata</taxon>
        <taxon>Sacoglossa</taxon>
        <taxon>Placobranchoidea</taxon>
        <taxon>Plakobranchidae</taxon>
        <taxon>Plakobranchus</taxon>
    </lineage>
</organism>
<feature type="region of interest" description="Disordered" evidence="1">
    <location>
        <begin position="66"/>
        <end position="167"/>
    </location>
</feature>
<name>A0AAV3Z7Y7_9GAST</name>
<comment type="caution">
    <text evidence="2">The sequence shown here is derived from an EMBL/GenBank/DDBJ whole genome shotgun (WGS) entry which is preliminary data.</text>
</comment>
<dbReference type="Proteomes" id="UP000735302">
    <property type="component" value="Unassembled WGS sequence"/>
</dbReference>